<feature type="compositionally biased region" description="Low complexity" evidence="1">
    <location>
        <begin position="166"/>
        <end position="177"/>
    </location>
</feature>
<name>A0AAE9ACU8_CAEBR</name>
<feature type="compositionally biased region" description="Basic and acidic residues" evidence="1">
    <location>
        <begin position="347"/>
        <end position="422"/>
    </location>
</feature>
<feature type="compositionally biased region" description="Basic and acidic residues" evidence="1">
    <location>
        <begin position="297"/>
        <end position="339"/>
    </location>
</feature>
<dbReference type="AlphaFoldDB" id="A0AAE9ACU8"/>
<dbReference type="PANTHER" id="PTHR14739">
    <property type="entry name" value="MICROTUBULE-ASSOCIATED PROTEIN 9"/>
    <property type="match status" value="1"/>
</dbReference>
<proteinExistence type="predicted"/>
<dbReference type="EMBL" id="CP090894">
    <property type="protein sequence ID" value="ULT94981.1"/>
    <property type="molecule type" value="Genomic_DNA"/>
</dbReference>
<dbReference type="GO" id="GO:0051225">
    <property type="term" value="P:spindle assembly"/>
    <property type="evidence" value="ECO:0007669"/>
    <property type="project" value="InterPro"/>
</dbReference>
<feature type="compositionally biased region" description="Polar residues" evidence="1">
    <location>
        <begin position="286"/>
        <end position="296"/>
    </location>
</feature>
<feature type="compositionally biased region" description="Basic and acidic residues" evidence="1">
    <location>
        <begin position="246"/>
        <end position="256"/>
    </location>
</feature>
<dbReference type="GO" id="GO:0000281">
    <property type="term" value="P:mitotic cytokinesis"/>
    <property type="evidence" value="ECO:0007669"/>
    <property type="project" value="InterPro"/>
</dbReference>
<reference evidence="2 3" key="1">
    <citation type="submission" date="2022-05" db="EMBL/GenBank/DDBJ databases">
        <title>Chromosome-level reference genomes for two strains of Caenorhabditis briggsae: an improved platform for comparative genomics.</title>
        <authorList>
            <person name="Stevens L."/>
            <person name="Andersen E.C."/>
        </authorList>
    </citation>
    <scope>NUCLEOTIDE SEQUENCE [LARGE SCALE GENOMIC DNA]</scope>
    <source>
        <strain evidence="2">QX1410_ONT</strain>
        <tissue evidence="2">Whole-organism</tissue>
    </source>
</reference>
<gene>
    <name evidence="2" type="ORF">L3Y34_004017</name>
</gene>
<feature type="compositionally biased region" description="Basic and acidic residues" evidence="1">
    <location>
        <begin position="187"/>
        <end position="202"/>
    </location>
</feature>
<evidence type="ECO:0000256" key="1">
    <source>
        <dbReference type="SAM" id="MobiDB-lite"/>
    </source>
</evidence>
<feature type="compositionally biased region" description="Low complexity" evidence="1">
    <location>
        <begin position="80"/>
        <end position="99"/>
    </location>
</feature>
<dbReference type="InterPro" id="IPR026106">
    <property type="entry name" value="MAP9"/>
</dbReference>
<feature type="region of interest" description="Disordered" evidence="1">
    <location>
        <begin position="516"/>
        <end position="546"/>
    </location>
</feature>
<feature type="compositionally biased region" description="Low complexity" evidence="1">
    <location>
        <begin position="131"/>
        <end position="143"/>
    </location>
</feature>
<evidence type="ECO:0000313" key="2">
    <source>
        <dbReference type="EMBL" id="ULT94981.1"/>
    </source>
</evidence>
<feature type="region of interest" description="Disordered" evidence="1">
    <location>
        <begin position="80"/>
        <end position="422"/>
    </location>
</feature>
<evidence type="ECO:0000313" key="3">
    <source>
        <dbReference type="Proteomes" id="UP000827892"/>
    </source>
</evidence>
<feature type="region of interest" description="Disordered" evidence="1">
    <location>
        <begin position="40"/>
        <end position="62"/>
    </location>
</feature>
<feature type="compositionally biased region" description="Polar residues" evidence="1">
    <location>
        <begin position="209"/>
        <end position="228"/>
    </location>
</feature>
<dbReference type="Proteomes" id="UP000827892">
    <property type="component" value="Chromosome IV"/>
</dbReference>
<sequence length="554" mass="64491">MATECSFGVRNVSLRKEKSMEKKEREKKGGGIKIFREYQQQEREQDQEVRSQMGDYQLHQSRNLSVTQTLDEILGISLRTEQSTASSSSNSNEKNALNSPCRPPTRHGRESSGSNEENKDPVYPENGGNHPTLPTFPGPTSSSTRRRSEDDFFKKLNQFRKGSLVSTMDDSSTPSTTVNAISIHPDSPNRESRPRLEIHVEESIEDVPQSASNQQKTFLSENSRSTSTEQEDPSLTFRVDIDEDKEEPKKKPESKLKNILKKPPKDAPKPKPRSKTPVVEKEKSLEQMSMFNSKLNKPSDAHHKEWLQKKEREIRERKAKEKAIADQKAASEKERRENSAKLYQRWVQDHDEKMKEMKRLKQKREKEKAEKEKYSKDQKLKEADKNYEMWKRERSKSVTDIKKKLEEESEKKKKREEDLRNEKIKEAQKAFLAWKQKKEEFLNDEARQQKKEKEEKREEETESQLKRMELANEAYETWIQLKETEREMIADLVLIEAPPIPWIPPSNLVPRQFLRSAGGSRPRAARSQSAKSIAKRTRSRPSTTTSAKNFAFFL</sequence>
<protein>
    <submittedName>
        <fullName evidence="2">Uncharacterized protein</fullName>
    </submittedName>
</protein>
<accession>A0AAE9ACU8</accession>
<feature type="compositionally biased region" description="Low complexity" evidence="1">
    <location>
        <begin position="516"/>
        <end position="530"/>
    </location>
</feature>
<feature type="compositionally biased region" description="Basic and acidic residues" evidence="1">
    <location>
        <begin position="40"/>
        <end position="49"/>
    </location>
</feature>
<feature type="region of interest" description="Disordered" evidence="1">
    <location>
        <begin position="442"/>
        <end position="465"/>
    </location>
</feature>
<organism evidence="2 3">
    <name type="scientific">Caenorhabditis briggsae</name>
    <dbReference type="NCBI Taxonomy" id="6238"/>
    <lineage>
        <taxon>Eukaryota</taxon>
        <taxon>Metazoa</taxon>
        <taxon>Ecdysozoa</taxon>
        <taxon>Nematoda</taxon>
        <taxon>Chromadorea</taxon>
        <taxon>Rhabditida</taxon>
        <taxon>Rhabditina</taxon>
        <taxon>Rhabditomorpha</taxon>
        <taxon>Rhabditoidea</taxon>
        <taxon>Rhabditidae</taxon>
        <taxon>Peloderinae</taxon>
        <taxon>Caenorhabditis</taxon>
    </lineage>
</organism>
<dbReference type="PANTHER" id="PTHR14739:SF9">
    <property type="entry name" value="MICROTUBULE-ASSOCIATED PROTEIN 9"/>
    <property type="match status" value="1"/>
</dbReference>